<dbReference type="AlphaFoldDB" id="R1G1M7"/>
<comment type="caution">
    <text evidence="3">The sequence shown here is derived from an EMBL/GenBank/DDBJ whole genome shotgun (WGS) entry which is preliminary data.</text>
</comment>
<dbReference type="eggNOG" id="COG2114">
    <property type="taxonomic scope" value="Bacteria"/>
</dbReference>
<dbReference type="Pfam" id="PF05419">
    <property type="entry name" value="GUN4"/>
    <property type="match status" value="1"/>
</dbReference>
<dbReference type="eggNOG" id="COG0515">
    <property type="taxonomic scope" value="Bacteria"/>
</dbReference>
<organism evidence="3 4">
    <name type="scientific">Amycolatopsis vancoresmycina DSM 44592</name>
    <dbReference type="NCBI Taxonomy" id="1292037"/>
    <lineage>
        <taxon>Bacteria</taxon>
        <taxon>Bacillati</taxon>
        <taxon>Actinomycetota</taxon>
        <taxon>Actinomycetes</taxon>
        <taxon>Pseudonocardiales</taxon>
        <taxon>Pseudonocardiaceae</taxon>
        <taxon>Amycolatopsis</taxon>
    </lineage>
</organism>
<reference evidence="3 4" key="1">
    <citation type="submission" date="2013-02" db="EMBL/GenBank/DDBJ databases">
        <title>Draft genome sequence of Amycolatopsis vancoresmycina strain DSM 44592T.</title>
        <authorList>
            <person name="Kumar S."/>
            <person name="Kaur N."/>
            <person name="Kaur C."/>
            <person name="Raghava G.P.S."/>
            <person name="Mayilraj S."/>
        </authorList>
    </citation>
    <scope>NUCLEOTIDE SEQUENCE [LARGE SCALE GENOMIC DNA]</scope>
    <source>
        <strain evidence="3 4">DSM 44592</strain>
    </source>
</reference>
<proteinExistence type="predicted"/>
<dbReference type="OrthoDB" id="4149396at2"/>
<gene>
    <name evidence="3" type="ORF">H480_26852</name>
</gene>
<sequence>MSLFERFVLGVDIQKYSDRPVRRHVVLQRELDRILGEAAESAGIGRDRWDRQPGGDGELAMVPPDVDLIAVVRGFVNELDIRLADHNEDHEPEMRIRLRVAMHSDVMTAGPLGWAGPASIITARLLDSKPLRAALDENPRAHLAQIISGPVYRKVVGSGLGGLRPGQFRPVRIEVKEFREPAYLHVPGVSALPPRPPETRAEPFRIPFPKRPEPAPARTSPPPATPPPEPEPGLDPALTDRVRQIRKLLEDGEVDHADTVTTLVLAEAAGRGRSGWLRASDGARLPLALITELDAAWADTSGGTWGFRAQHQRLAGLELSKRREFREVCVRIGWRADQEEVSPPYPAFTRRAEAGGPFYPTLRNPERETHPEWHDEWASMIMAVHGQLRKSEW</sequence>
<dbReference type="SUPFAM" id="SSF140869">
    <property type="entry name" value="GUN4-like"/>
    <property type="match status" value="1"/>
</dbReference>
<dbReference type="InterPro" id="IPR008629">
    <property type="entry name" value="GUN4-like"/>
</dbReference>
<protein>
    <recommendedName>
        <fullName evidence="2">GUN4-like domain-containing protein</fullName>
    </recommendedName>
</protein>
<feature type="compositionally biased region" description="Pro residues" evidence="1">
    <location>
        <begin position="219"/>
        <end position="233"/>
    </location>
</feature>
<dbReference type="EMBL" id="AOUO01000408">
    <property type="protein sequence ID" value="EOD65392.1"/>
    <property type="molecule type" value="Genomic_DNA"/>
</dbReference>
<feature type="region of interest" description="Disordered" evidence="1">
    <location>
        <begin position="188"/>
        <end position="237"/>
    </location>
</feature>
<dbReference type="InterPro" id="IPR037215">
    <property type="entry name" value="GUN4-like_sf"/>
</dbReference>
<evidence type="ECO:0000313" key="3">
    <source>
        <dbReference type="EMBL" id="EOD65392.1"/>
    </source>
</evidence>
<name>R1G1M7_9PSEU</name>
<evidence type="ECO:0000256" key="1">
    <source>
        <dbReference type="SAM" id="MobiDB-lite"/>
    </source>
</evidence>
<evidence type="ECO:0000259" key="2">
    <source>
        <dbReference type="Pfam" id="PF05419"/>
    </source>
</evidence>
<accession>R1G1M7</accession>
<feature type="domain" description="GUN4-like" evidence="2">
    <location>
        <begin position="242"/>
        <end position="349"/>
    </location>
</feature>
<evidence type="ECO:0000313" key="4">
    <source>
        <dbReference type="Proteomes" id="UP000014139"/>
    </source>
</evidence>
<keyword evidence="4" id="KW-1185">Reference proteome</keyword>
<dbReference type="PATRIC" id="fig|1292037.4.peg.5070"/>
<dbReference type="RefSeq" id="WP_003099831.1">
    <property type="nucleotide sequence ID" value="NZ_AOUO01000408.1"/>
</dbReference>
<dbReference type="Proteomes" id="UP000014139">
    <property type="component" value="Unassembled WGS sequence"/>
</dbReference>